<evidence type="ECO:0008006" key="4">
    <source>
        <dbReference type="Google" id="ProtNLM"/>
    </source>
</evidence>
<reference evidence="2" key="1">
    <citation type="submission" date="2023-03" db="EMBL/GenBank/DDBJ databases">
        <title>Massive genome expansion in bonnet fungi (Mycena s.s.) driven by repeated elements and novel gene families across ecological guilds.</title>
        <authorList>
            <consortium name="Lawrence Berkeley National Laboratory"/>
            <person name="Harder C.B."/>
            <person name="Miyauchi S."/>
            <person name="Viragh M."/>
            <person name="Kuo A."/>
            <person name="Thoen E."/>
            <person name="Andreopoulos B."/>
            <person name="Lu D."/>
            <person name="Skrede I."/>
            <person name="Drula E."/>
            <person name="Henrissat B."/>
            <person name="Morin E."/>
            <person name="Kohler A."/>
            <person name="Barry K."/>
            <person name="LaButti K."/>
            <person name="Morin E."/>
            <person name="Salamov A."/>
            <person name="Lipzen A."/>
            <person name="Mereny Z."/>
            <person name="Hegedus B."/>
            <person name="Baldrian P."/>
            <person name="Stursova M."/>
            <person name="Weitz H."/>
            <person name="Taylor A."/>
            <person name="Grigoriev I.V."/>
            <person name="Nagy L.G."/>
            <person name="Martin F."/>
            <person name="Kauserud H."/>
        </authorList>
    </citation>
    <scope>NUCLEOTIDE SEQUENCE</scope>
    <source>
        <strain evidence="2">CBHHK002</strain>
    </source>
</reference>
<proteinExistence type="predicted"/>
<evidence type="ECO:0000313" key="3">
    <source>
        <dbReference type="Proteomes" id="UP001218218"/>
    </source>
</evidence>
<feature type="signal peptide" evidence="1">
    <location>
        <begin position="1"/>
        <end position="21"/>
    </location>
</feature>
<evidence type="ECO:0000313" key="2">
    <source>
        <dbReference type="EMBL" id="KAJ7348483.1"/>
    </source>
</evidence>
<dbReference type="AlphaFoldDB" id="A0AAD7A3W3"/>
<name>A0AAD7A3W3_9AGAR</name>
<dbReference type="Proteomes" id="UP001218218">
    <property type="component" value="Unassembled WGS sequence"/>
</dbReference>
<protein>
    <recommendedName>
        <fullName evidence="4">Extracellular membrane protein CFEM domain-containing protein</fullName>
    </recommendedName>
</protein>
<sequence length="122" mass="12315">MRAFSTTLAAGILFFSHLAAGQSDQQTCTIQCSTSAFKATGCDFSSPNSTACACASPVYSTNLTQCATTQCSLSANDVKALVADGCKGFDIAQPSSATELTGVRVGLTAAIASALGLVSFLV</sequence>
<keyword evidence="1" id="KW-0732">Signal</keyword>
<dbReference type="EMBL" id="JARIHO010000017">
    <property type="protein sequence ID" value="KAJ7348483.1"/>
    <property type="molecule type" value="Genomic_DNA"/>
</dbReference>
<gene>
    <name evidence="2" type="ORF">DFH08DRAFT_150277</name>
</gene>
<comment type="caution">
    <text evidence="2">The sequence shown here is derived from an EMBL/GenBank/DDBJ whole genome shotgun (WGS) entry which is preliminary data.</text>
</comment>
<evidence type="ECO:0000256" key="1">
    <source>
        <dbReference type="SAM" id="SignalP"/>
    </source>
</evidence>
<feature type="chain" id="PRO_5042296165" description="Extracellular membrane protein CFEM domain-containing protein" evidence="1">
    <location>
        <begin position="22"/>
        <end position="122"/>
    </location>
</feature>
<accession>A0AAD7A3W3</accession>
<organism evidence="2 3">
    <name type="scientific">Mycena albidolilacea</name>
    <dbReference type="NCBI Taxonomy" id="1033008"/>
    <lineage>
        <taxon>Eukaryota</taxon>
        <taxon>Fungi</taxon>
        <taxon>Dikarya</taxon>
        <taxon>Basidiomycota</taxon>
        <taxon>Agaricomycotina</taxon>
        <taxon>Agaricomycetes</taxon>
        <taxon>Agaricomycetidae</taxon>
        <taxon>Agaricales</taxon>
        <taxon>Marasmiineae</taxon>
        <taxon>Mycenaceae</taxon>
        <taxon>Mycena</taxon>
    </lineage>
</organism>
<keyword evidence="3" id="KW-1185">Reference proteome</keyword>